<feature type="compositionally biased region" description="Basic and acidic residues" evidence="1">
    <location>
        <begin position="98"/>
        <end position="117"/>
    </location>
</feature>
<dbReference type="InterPro" id="IPR009004">
    <property type="entry name" value="Transposase_Mu_C"/>
</dbReference>
<dbReference type="EMBL" id="LFBU01000001">
    <property type="protein sequence ID" value="KMQ74035.1"/>
    <property type="molecule type" value="Genomic_DNA"/>
</dbReference>
<dbReference type="PATRIC" id="fig|1658765.3.peg.199"/>
<evidence type="ECO:0000259" key="3">
    <source>
        <dbReference type="PROSITE" id="PS51702"/>
    </source>
</evidence>
<dbReference type="InterPro" id="IPR009061">
    <property type="entry name" value="DNA-bd_dom_put_sf"/>
</dbReference>
<feature type="region of interest" description="Disordered" evidence="1">
    <location>
        <begin position="1"/>
        <end position="26"/>
    </location>
</feature>
<gene>
    <name evidence="4" type="ORF">Msub_10206</name>
</gene>
<dbReference type="SUPFAM" id="SSF46955">
    <property type="entry name" value="Putative DNA-binding domain"/>
    <property type="match status" value="1"/>
</dbReference>
<dbReference type="PROSITE" id="PS51702">
    <property type="entry name" value="HTH_MU"/>
    <property type="match status" value="1"/>
</dbReference>
<dbReference type="STRING" id="1658765.Msub_10206"/>
<proteinExistence type="predicted"/>
<evidence type="ECO:0000259" key="2">
    <source>
        <dbReference type="PROSITE" id="PS50994"/>
    </source>
</evidence>
<comment type="caution">
    <text evidence="4">The sequence shown here is derived from an EMBL/GenBank/DDBJ whole genome shotgun (WGS) entry which is preliminary data.</text>
</comment>
<feature type="domain" description="Integrase catalytic" evidence="2">
    <location>
        <begin position="303"/>
        <end position="495"/>
    </location>
</feature>
<dbReference type="InterPro" id="IPR036388">
    <property type="entry name" value="WH-like_DNA-bd_sf"/>
</dbReference>
<dbReference type="Pfam" id="PF02316">
    <property type="entry name" value="HTH_Tnp_Mu_1"/>
    <property type="match status" value="1"/>
</dbReference>
<protein>
    <submittedName>
        <fullName evidence="4">Mu transposase, C-terminal/Mu DNA-binding domain/Integrase core domain</fullName>
    </submittedName>
</protein>
<organism evidence="4 5">
    <name type="scientific">Marinobacter subterrani</name>
    <dbReference type="NCBI Taxonomy" id="1658765"/>
    <lineage>
        <taxon>Bacteria</taxon>
        <taxon>Pseudomonadati</taxon>
        <taxon>Pseudomonadota</taxon>
        <taxon>Gammaproteobacteria</taxon>
        <taxon>Pseudomonadales</taxon>
        <taxon>Marinobacteraceae</taxon>
        <taxon>Marinobacter</taxon>
    </lineage>
</organism>
<dbReference type="Pfam" id="PF00665">
    <property type="entry name" value="rve"/>
    <property type="match status" value="1"/>
</dbReference>
<sequence>MSRRYTPKELAGLPGMPTTERGVNGWGEKGVLQRHKRLKGKGWEYEFASLPEKTQEAIEEREAIIAAQARIETLAEASLTSRAPDPREEARAYARTLRAEQEAGEEARRQRKQEGMKRFASLPADSDKRLRAKARESLLLTLWDYQRRRGLTLRPALAQFAELANAGEVALPDSVWQWMPHVRGRRALSAGTIKRWHYDYRAEGIWGLVDGYGARKGQSKVLQIDGLADVIKGLLLEQPHITPKKVKQYVAAKHPEKDLISLKSYERFMKQWKSDNAQAYTYATNPDAWKNQYMAAVGSHHERVERLNQVWELDSTPGDWLLSDGRHSVIGCIDLYSRRFKLYVSKSSTAMAVCQVYRRSVLAWGINEIARTDNGKDYVSHQFTSVLRDLEVDQELCAPFASEEKGTVERAFRTMSHGILDLLPGFIGHNVAERKVIEARKSFAKRIMTPGETVEVSMSSDELQKVLDQWCQVYHHTPHSGLENRTPFEVATNWTGPVRRITDERALDLLLAEVGGTRVIGKKGLRFEGHLYDAPELFEHVGREAVLKRDESDIGRLYVYVEGEFVAIAECAELLGISRQERAAATKAAQKRFLAVQQKEFKRVRKDIDKNIGQTVLDYQLAQIENVEALPRPSEEYAPNGLREAGRAARADLPPQAEPLDGAQDDARQQLAAELAAANSTPTVLEADNPKRRYQRWVRLDQRVNNGERLAEGDQKFHNSYRGTDEYRSMKGFFEDFNLDVNGY</sequence>
<keyword evidence="4" id="KW-0238">DNA-binding</keyword>
<dbReference type="GO" id="GO:0003677">
    <property type="term" value="F:DNA binding"/>
    <property type="evidence" value="ECO:0007669"/>
    <property type="project" value="UniProtKB-KW"/>
</dbReference>
<dbReference type="SUPFAM" id="SSF50610">
    <property type="entry name" value="mu transposase, C-terminal domain"/>
    <property type="match status" value="1"/>
</dbReference>
<dbReference type="RefSeq" id="WP_197083764.1">
    <property type="nucleotide sequence ID" value="NZ_LFBU01000001.1"/>
</dbReference>
<feature type="region of interest" description="Disordered" evidence="1">
    <location>
        <begin position="98"/>
        <end position="122"/>
    </location>
</feature>
<dbReference type="Proteomes" id="UP000036102">
    <property type="component" value="Unassembled WGS sequence"/>
</dbReference>
<dbReference type="InterPro" id="IPR015378">
    <property type="entry name" value="Transposase-like_Mu_C"/>
</dbReference>
<keyword evidence="5" id="KW-1185">Reference proteome</keyword>
<dbReference type="AlphaFoldDB" id="A0A0J7LYR3"/>
<name>A0A0J7LYR3_9GAMM</name>
<dbReference type="GO" id="GO:0015074">
    <property type="term" value="P:DNA integration"/>
    <property type="evidence" value="ECO:0007669"/>
    <property type="project" value="InterPro"/>
</dbReference>
<feature type="domain" description="HTH Mu-type" evidence="3">
    <location>
        <begin position="1"/>
        <end position="66"/>
    </location>
</feature>
<reference evidence="4 5" key="1">
    <citation type="submission" date="2015-06" db="EMBL/GenBank/DDBJ databases">
        <title>Marinobacter subterrani, a genetically tractable neutrophilic iron-oxidizing strain isolated from the Soudan Iron Mine.</title>
        <authorList>
            <person name="Bonis B.M."/>
            <person name="Gralnick J.A."/>
        </authorList>
    </citation>
    <scope>NUCLEOTIDE SEQUENCE [LARGE SCALE GENOMIC DNA]</scope>
    <source>
        <strain evidence="4 5">JG233</strain>
    </source>
</reference>
<dbReference type="InterPro" id="IPR012337">
    <property type="entry name" value="RNaseH-like_sf"/>
</dbReference>
<evidence type="ECO:0000313" key="5">
    <source>
        <dbReference type="Proteomes" id="UP000036102"/>
    </source>
</evidence>
<dbReference type="InterPro" id="IPR036397">
    <property type="entry name" value="RNaseH_sf"/>
</dbReference>
<dbReference type="Gene3D" id="1.10.10.10">
    <property type="entry name" value="Winged helix-like DNA-binding domain superfamily/Winged helix DNA-binding domain"/>
    <property type="match status" value="1"/>
</dbReference>
<dbReference type="SUPFAM" id="SSF53098">
    <property type="entry name" value="Ribonuclease H-like"/>
    <property type="match status" value="1"/>
</dbReference>
<evidence type="ECO:0000256" key="1">
    <source>
        <dbReference type="SAM" id="MobiDB-lite"/>
    </source>
</evidence>
<dbReference type="InterPro" id="IPR001584">
    <property type="entry name" value="Integrase_cat-core"/>
</dbReference>
<dbReference type="Pfam" id="PF09299">
    <property type="entry name" value="Mu-transpos_C"/>
    <property type="match status" value="1"/>
</dbReference>
<accession>A0A0J7LYR3</accession>
<evidence type="ECO:0000313" key="4">
    <source>
        <dbReference type="EMBL" id="KMQ74035.1"/>
    </source>
</evidence>
<dbReference type="InterPro" id="IPR003314">
    <property type="entry name" value="Mu-type_HTH"/>
</dbReference>
<dbReference type="PROSITE" id="PS50994">
    <property type="entry name" value="INTEGRASE"/>
    <property type="match status" value="1"/>
</dbReference>
<dbReference type="Gene3D" id="3.30.420.10">
    <property type="entry name" value="Ribonuclease H-like superfamily/Ribonuclease H"/>
    <property type="match status" value="1"/>
</dbReference>